<name>A0A0P9Q8K5_PSESX</name>
<dbReference type="PATRIC" id="fig|264450.4.peg.4379"/>
<dbReference type="Pfam" id="PF01047">
    <property type="entry name" value="MarR"/>
    <property type="match status" value="1"/>
</dbReference>
<dbReference type="GO" id="GO:0003700">
    <property type="term" value="F:DNA-binding transcription factor activity"/>
    <property type="evidence" value="ECO:0007669"/>
    <property type="project" value="InterPro"/>
</dbReference>
<feature type="domain" description="HTH marR-type" evidence="4">
    <location>
        <begin position="1"/>
        <end position="143"/>
    </location>
</feature>
<dbReference type="EMBL" id="LJQD01000327">
    <property type="protein sequence ID" value="KPW94103.1"/>
    <property type="molecule type" value="Genomic_DNA"/>
</dbReference>
<keyword evidence="1" id="KW-0805">Transcription regulation</keyword>
<dbReference type="InterPro" id="IPR000835">
    <property type="entry name" value="HTH_MarR-typ"/>
</dbReference>
<accession>A0A0P9Q8K5</accession>
<gene>
    <name evidence="5" type="ORF">ALO79_200055</name>
</gene>
<dbReference type="AlphaFoldDB" id="A0A0P9Q8K5"/>
<dbReference type="Gene3D" id="1.10.10.10">
    <property type="entry name" value="Winged helix-like DNA-binding domain superfamily/Winged helix DNA-binding domain"/>
    <property type="match status" value="1"/>
</dbReference>
<proteinExistence type="predicted"/>
<evidence type="ECO:0000313" key="6">
    <source>
        <dbReference type="Proteomes" id="UP000050381"/>
    </source>
</evidence>
<dbReference type="RefSeq" id="WP_024778170.1">
    <property type="nucleotide sequence ID" value="NZ_LJQD01000327.1"/>
</dbReference>
<evidence type="ECO:0000256" key="3">
    <source>
        <dbReference type="ARBA" id="ARBA00023163"/>
    </source>
</evidence>
<dbReference type="GeneID" id="55644820"/>
<sequence>MARNSNAEPVLRNLFCFNFYRGWRGISEFYRKYLPEGISAQQSYLLELCRTDEGILVGDIAHQLEIDVSAVSGLLKRMESSGLIRREVLPSNRRQTLVFLTHQGEELRKEVHQSMMVADRLLSEAIQKEDKLSLIRVVDQIRHLIDAE</sequence>
<evidence type="ECO:0000256" key="2">
    <source>
        <dbReference type="ARBA" id="ARBA00023125"/>
    </source>
</evidence>
<dbReference type="GO" id="GO:0003677">
    <property type="term" value="F:DNA binding"/>
    <property type="evidence" value="ECO:0007669"/>
    <property type="project" value="UniProtKB-KW"/>
</dbReference>
<dbReference type="PROSITE" id="PS01117">
    <property type="entry name" value="HTH_MARR_1"/>
    <property type="match status" value="1"/>
</dbReference>
<dbReference type="GO" id="GO:0006950">
    <property type="term" value="P:response to stress"/>
    <property type="evidence" value="ECO:0007669"/>
    <property type="project" value="TreeGrafter"/>
</dbReference>
<evidence type="ECO:0000259" key="4">
    <source>
        <dbReference type="PROSITE" id="PS50995"/>
    </source>
</evidence>
<reference evidence="5 6" key="1">
    <citation type="submission" date="2015-09" db="EMBL/GenBank/DDBJ databases">
        <title>Genome announcement of multiple Pseudomonas syringae strains.</title>
        <authorList>
            <person name="Thakur S."/>
            <person name="Wang P.W."/>
            <person name="Gong Y."/>
            <person name="Weir B.S."/>
            <person name="Guttman D.S."/>
        </authorList>
    </citation>
    <scope>NUCLEOTIDE SEQUENCE [LARGE SCALE GENOMIC DNA]</scope>
    <source>
        <strain evidence="5 6">ICMP9419</strain>
    </source>
</reference>
<keyword evidence="2" id="KW-0238">DNA-binding</keyword>
<dbReference type="PANTHER" id="PTHR33164">
    <property type="entry name" value="TRANSCRIPTIONAL REGULATOR, MARR FAMILY"/>
    <property type="match status" value="1"/>
</dbReference>
<evidence type="ECO:0000256" key="1">
    <source>
        <dbReference type="ARBA" id="ARBA00023015"/>
    </source>
</evidence>
<keyword evidence="3" id="KW-0804">Transcription</keyword>
<comment type="caution">
    <text evidence="5">The sequence shown here is derived from an EMBL/GenBank/DDBJ whole genome shotgun (WGS) entry which is preliminary data.</text>
</comment>
<dbReference type="InterPro" id="IPR036390">
    <property type="entry name" value="WH_DNA-bd_sf"/>
</dbReference>
<dbReference type="InterPro" id="IPR036388">
    <property type="entry name" value="WH-like_DNA-bd_sf"/>
</dbReference>
<dbReference type="SUPFAM" id="SSF46785">
    <property type="entry name" value="Winged helix' DNA-binding domain"/>
    <property type="match status" value="1"/>
</dbReference>
<dbReference type="InterPro" id="IPR039422">
    <property type="entry name" value="MarR/SlyA-like"/>
</dbReference>
<organism evidence="5 6">
    <name type="scientific">Pseudomonas syringae pv. castaneae</name>
    <dbReference type="NCBI Taxonomy" id="264450"/>
    <lineage>
        <taxon>Bacteria</taxon>
        <taxon>Pseudomonadati</taxon>
        <taxon>Pseudomonadota</taxon>
        <taxon>Gammaproteobacteria</taxon>
        <taxon>Pseudomonadales</taxon>
        <taxon>Pseudomonadaceae</taxon>
        <taxon>Pseudomonas</taxon>
        <taxon>Pseudomonas syringae</taxon>
    </lineage>
</organism>
<evidence type="ECO:0000313" key="5">
    <source>
        <dbReference type="EMBL" id="KPW94103.1"/>
    </source>
</evidence>
<dbReference type="InterPro" id="IPR023187">
    <property type="entry name" value="Tscrpt_reg_MarR-type_CS"/>
</dbReference>
<dbReference type="PANTHER" id="PTHR33164:SF57">
    <property type="entry name" value="MARR-FAMILY TRANSCRIPTIONAL REGULATOR"/>
    <property type="match status" value="1"/>
</dbReference>
<dbReference type="Proteomes" id="UP000050381">
    <property type="component" value="Unassembled WGS sequence"/>
</dbReference>
<protein>
    <submittedName>
        <fullName evidence="5">VirB2</fullName>
    </submittedName>
</protein>
<dbReference type="SMART" id="SM00347">
    <property type="entry name" value="HTH_MARR"/>
    <property type="match status" value="1"/>
</dbReference>
<dbReference type="PROSITE" id="PS50995">
    <property type="entry name" value="HTH_MARR_2"/>
    <property type="match status" value="1"/>
</dbReference>